<evidence type="ECO:0000313" key="3">
    <source>
        <dbReference type="EMBL" id="MDT3316383.1"/>
    </source>
</evidence>
<dbReference type="EMBL" id="JAUZVV010000001">
    <property type="protein sequence ID" value="MDT3316383.1"/>
    <property type="molecule type" value="Genomic_DNA"/>
</dbReference>
<accession>A0ABU3G999</accession>
<dbReference type="Proteomes" id="UP001251849">
    <property type="component" value="Unassembled WGS sequence"/>
</dbReference>
<protein>
    <recommendedName>
        <fullName evidence="2">GTP cyclohydrolase 1 type 2 homolog</fullName>
    </recommendedName>
</protein>
<name>A0ABU3G999_9MICO</name>
<dbReference type="Gene3D" id="3.40.1390.30">
    <property type="entry name" value="NIF3 (NGG1p interacting factor 3)-like"/>
    <property type="match status" value="1"/>
</dbReference>
<reference evidence="3 4" key="1">
    <citation type="submission" date="2023-08" db="EMBL/GenBank/DDBJ databases">
        <title>Microbacterium aquilitoris sp. nov. and Microbacterium gwkjibeachense sp. nov., isolated from beach.</title>
        <authorList>
            <person name="Lee S.D."/>
            <person name="Yang H."/>
            <person name="Kim I."/>
        </authorList>
    </citation>
    <scope>NUCLEOTIDE SEQUENCE [LARGE SCALE GENOMIC DNA]</scope>
    <source>
        <strain evidence="3 4">KSW4-11</strain>
    </source>
</reference>
<evidence type="ECO:0000256" key="1">
    <source>
        <dbReference type="ARBA" id="ARBA00006964"/>
    </source>
</evidence>
<keyword evidence="4" id="KW-1185">Reference proteome</keyword>
<dbReference type="SUPFAM" id="SSF102705">
    <property type="entry name" value="NIF3 (NGG1p interacting factor 3)-like"/>
    <property type="match status" value="1"/>
</dbReference>
<proteinExistence type="inferred from homology"/>
<evidence type="ECO:0000313" key="4">
    <source>
        <dbReference type="Proteomes" id="UP001251849"/>
    </source>
</evidence>
<sequence length="317" mass="33771">MTKEPYAQEVPLARTVDMRLNAAFGSPISIATAEGLCVGEPMSPVTGAVVCYAPTVEILRRAADEGRNLILSREHPFFVHGGLHHAYLAEGLVSVDPMLALGPGGTDRDLIPSAGLNGDFIVEAKRDLIFASDLIIYRQASAWDTFRPSAQSAALARALGIDLAPDQEQLRRRGVVGTLNEPVAVDALARVAAETLSCTPRIVGDTDLFVRTVAVLAGETDPVESLSALLSEPSIDAIVTGAGGILDEVDGGVSYFQDLRASGRRLSMITVGFGPSHEPGVREMAKWVAQVVPELDVQYWPSGDPTWVPGIELVKKH</sequence>
<dbReference type="InterPro" id="IPR036069">
    <property type="entry name" value="DUF34/NIF3_sf"/>
</dbReference>
<comment type="caution">
    <text evidence="3">The sequence shown here is derived from an EMBL/GenBank/DDBJ whole genome shotgun (WGS) entry which is preliminary data.</text>
</comment>
<dbReference type="InterPro" id="IPR002678">
    <property type="entry name" value="DUF34/NIF3"/>
</dbReference>
<dbReference type="Pfam" id="PF01784">
    <property type="entry name" value="DUF34_NIF3"/>
    <property type="match status" value="1"/>
</dbReference>
<organism evidence="3 4">
    <name type="scientific">Microbacterium gawkjiense</name>
    <dbReference type="NCBI Taxonomy" id="3067309"/>
    <lineage>
        <taxon>Bacteria</taxon>
        <taxon>Bacillati</taxon>
        <taxon>Actinomycetota</taxon>
        <taxon>Actinomycetes</taxon>
        <taxon>Micrococcales</taxon>
        <taxon>Microbacteriaceae</taxon>
        <taxon>Microbacterium</taxon>
    </lineage>
</organism>
<gene>
    <name evidence="3" type="ORF">Q9S71_06060</name>
</gene>
<evidence type="ECO:0000256" key="2">
    <source>
        <dbReference type="ARBA" id="ARBA00022112"/>
    </source>
</evidence>
<comment type="similarity">
    <text evidence="1">Belongs to the GTP cyclohydrolase I type 2/NIF3 family.</text>
</comment>
<dbReference type="RefSeq" id="WP_311861167.1">
    <property type="nucleotide sequence ID" value="NZ_JAUZVV010000001.1"/>
</dbReference>